<keyword evidence="3" id="KW-1185">Reference proteome</keyword>
<protein>
    <submittedName>
        <fullName evidence="2">Uncharacterized protein</fullName>
    </submittedName>
</protein>
<sequence>MPASATLTIVNPAVPGAAPFFSFASATHGNAGDPIAGGESVAHADESGIPCPDFH</sequence>
<dbReference type="EMBL" id="CP002824">
    <property type="protein sequence ID" value="AEG95588.1"/>
    <property type="molecule type" value="Genomic_DNA"/>
</dbReference>
<dbReference type="GeneID" id="93313783"/>
<dbReference type="KEGG" id="eae:EAE_03265"/>
<accession>A0A0H3FRX2</accession>
<proteinExistence type="predicted"/>
<reference evidence="2 3" key="1">
    <citation type="journal article" date="2012" name="J. Bacteriol.">
        <title>Complete genome sequence of Enterobacter aerogenes KCTC 2190.</title>
        <authorList>
            <person name="Shin S.H."/>
            <person name="Kim S."/>
            <person name="Kim J.Y."/>
            <person name="Lee S."/>
            <person name="Um Y."/>
            <person name="Oh M.K."/>
            <person name="Kim Y.R."/>
            <person name="Lee J."/>
            <person name="Yang K.S."/>
        </authorList>
    </citation>
    <scope>NUCLEOTIDE SEQUENCE [LARGE SCALE GENOMIC DNA]</scope>
    <source>
        <strain evidence="2 3">KCTC 2190</strain>
    </source>
</reference>
<dbReference type="AlphaFoldDB" id="A0A0H3FRX2"/>
<evidence type="ECO:0000313" key="3">
    <source>
        <dbReference type="Proteomes" id="UP000008881"/>
    </source>
</evidence>
<feature type="region of interest" description="Disordered" evidence="1">
    <location>
        <begin position="32"/>
        <end position="55"/>
    </location>
</feature>
<dbReference type="RefSeq" id="WP_015369706.1">
    <property type="nucleotide sequence ID" value="NZ_JBNDJW010000002.1"/>
</dbReference>
<dbReference type="Proteomes" id="UP000008881">
    <property type="component" value="Chromosome"/>
</dbReference>
<gene>
    <name evidence="2" type="ordered locus">EAE_03265</name>
</gene>
<dbReference type="HOGENOM" id="CLU_3024968_0_0_6"/>
<evidence type="ECO:0000256" key="1">
    <source>
        <dbReference type="SAM" id="MobiDB-lite"/>
    </source>
</evidence>
<organism evidence="2 3">
    <name type="scientific">Klebsiella aerogenes (strain ATCC 13048 / DSM 30053 / CCUG 1429 / JCM 1235 / KCTC 2190 / NBRC 13534 / NCIMB 10102 / NCTC 10006 / CDC 819-56)</name>
    <name type="common">Enterobacter aerogenes</name>
    <dbReference type="NCBI Taxonomy" id="1028307"/>
    <lineage>
        <taxon>Bacteria</taxon>
        <taxon>Pseudomonadati</taxon>
        <taxon>Pseudomonadota</taxon>
        <taxon>Gammaproteobacteria</taxon>
        <taxon>Enterobacterales</taxon>
        <taxon>Enterobacteriaceae</taxon>
        <taxon>Klebsiella/Raoultella group</taxon>
        <taxon>Klebsiella</taxon>
    </lineage>
</organism>
<dbReference type="PATRIC" id="fig|1028307.3.peg.648"/>
<name>A0A0H3FRX2_KLEAK</name>
<evidence type="ECO:0000313" key="2">
    <source>
        <dbReference type="EMBL" id="AEG95588.1"/>
    </source>
</evidence>